<organism evidence="1 2">
    <name type="scientific">Candidatus Neomicrothrix subdominans</name>
    <dbReference type="NCBI Taxonomy" id="2954438"/>
    <lineage>
        <taxon>Bacteria</taxon>
        <taxon>Bacillati</taxon>
        <taxon>Actinomycetota</taxon>
        <taxon>Acidimicrobiia</taxon>
        <taxon>Acidimicrobiales</taxon>
        <taxon>Microthrixaceae</taxon>
        <taxon>Candidatus Neomicrothrix</taxon>
    </lineage>
</organism>
<protein>
    <recommendedName>
        <fullName evidence="3">PRC-barrel domain-containing protein</fullName>
    </recommendedName>
</protein>
<evidence type="ECO:0000313" key="2">
    <source>
        <dbReference type="Proteomes" id="UP000727993"/>
    </source>
</evidence>
<dbReference type="Proteomes" id="UP000727993">
    <property type="component" value="Unassembled WGS sequence"/>
</dbReference>
<dbReference type="SUPFAM" id="SSF50346">
    <property type="entry name" value="PRC-barrel domain"/>
    <property type="match status" value="1"/>
</dbReference>
<evidence type="ECO:0000313" key="1">
    <source>
        <dbReference type="EMBL" id="MBK9296332.1"/>
    </source>
</evidence>
<dbReference type="EMBL" id="JADJZA010000001">
    <property type="protein sequence ID" value="MBK9296332.1"/>
    <property type="molecule type" value="Genomic_DNA"/>
</dbReference>
<accession>A0A936NC54</accession>
<dbReference type="InterPro" id="IPR011033">
    <property type="entry name" value="PRC_barrel-like_sf"/>
</dbReference>
<comment type="caution">
    <text evidence="1">The sequence shown here is derived from an EMBL/GenBank/DDBJ whole genome shotgun (WGS) entry which is preliminary data.</text>
</comment>
<reference evidence="1 2" key="1">
    <citation type="submission" date="2020-10" db="EMBL/GenBank/DDBJ databases">
        <title>Connecting structure to function with the recovery of over 1000 high-quality activated sludge metagenome-assembled genomes encoding full-length rRNA genes using long-read sequencing.</title>
        <authorList>
            <person name="Singleton C.M."/>
            <person name="Petriglieri F."/>
            <person name="Kristensen J.M."/>
            <person name="Kirkegaard R.H."/>
            <person name="Michaelsen T.Y."/>
            <person name="Andersen M.H."/>
            <person name="Karst S.M."/>
            <person name="Dueholm M.S."/>
            <person name="Nielsen P.H."/>
            <person name="Albertsen M."/>
        </authorList>
    </citation>
    <scope>NUCLEOTIDE SEQUENCE [LARGE SCALE GENOMIC DNA]</scope>
    <source>
        <strain evidence="1">Lyne_18-Q3-R50-59_MAXAC.006</strain>
    </source>
</reference>
<sequence>MTSYDDSAAMIQWDRVPKGECEVRRSSAVLVDGGQCIGHVAGFVADGDHLTGVVVERGHLGLAHHTLVPMGSVARVSNDHVALDMDAATFKALPKAAGLEGPLGDHSRTLRQHLDGLLHHRRVDD</sequence>
<evidence type="ECO:0008006" key="3">
    <source>
        <dbReference type="Google" id="ProtNLM"/>
    </source>
</evidence>
<proteinExistence type="predicted"/>
<dbReference type="AlphaFoldDB" id="A0A936NC54"/>
<name>A0A936NC54_9ACTN</name>
<gene>
    <name evidence="1" type="ORF">IPN02_05595</name>
</gene>